<dbReference type="InterPro" id="IPR029058">
    <property type="entry name" value="AB_hydrolase_fold"/>
</dbReference>
<organism evidence="2 3">
    <name type="scientific">Cymbomonas tetramitiformis</name>
    <dbReference type="NCBI Taxonomy" id="36881"/>
    <lineage>
        <taxon>Eukaryota</taxon>
        <taxon>Viridiplantae</taxon>
        <taxon>Chlorophyta</taxon>
        <taxon>Pyramimonadophyceae</taxon>
        <taxon>Pyramimonadales</taxon>
        <taxon>Pyramimonadaceae</taxon>
        <taxon>Cymbomonas</taxon>
    </lineage>
</organism>
<dbReference type="Proteomes" id="UP001190700">
    <property type="component" value="Unassembled WGS sequence"/>
</dbReference>
<evidence type="ECO:0000313" key="3">
    <source>
        <dbReference type="Proteomes" id="UP001190700"/>
    </source>
</evidence>
<keyword evidence="3" id="KW-1185">Reference proteome</keyword>
<evidence type="ECO:0000313" key="2">
    <source>
        <dbReference type="EMBL" id="KAK3265358.1"/>
    </source>
</evidence>
<keyword evidence="1" id="KW-0378">Hydrolase</keyword>
<gene>
    <name evidence="2" type="ORF">CYMTET_25950</name>
</gene>
<dbReference type="Gene3D" id="3.40.50.1820">
    <property type="entry name" value="alpha/beta hydrolase"/>
    <property type="match status" value="1"/>
</dbReference>
<reference evidence="2 3" key="1">
    <citation type="journal article" date="2015" name="Genome Biol. Evol.">
        <title>Comparative Genomics of a Bacterivorous Green Alga Reveals Evolutionary Causalities and Consequences of Phago-Mixotrophic Mode of Nutrition.</title>
        <authorList>
            <person name="Burns J.A."/>
            <person name="Paasch A."/>
            <person name="Narechania A."/>
            <person name="Kim E."/>
        </authorList>
    </citation>
    <scope>NUCLEOTIDE SEQUENCE [LARGE SCALE GENOMIC DNA]</scope>
    <source>
        <strain evidence="2 3">PLY_AMNH</strain>
    </source>
</reference>
<name>A0AAE0FTK1_9CHLO</name>
<dbReference type="PANTHER" id="PTHR48081">
    <property type="entry name" value="AB HYDROLASE SUPERFAMILY PROTEIN C4A8.06C"/>
    <property type="match status" value="1"/>
</dbReference>
<dbReference type="SUPFAM" id="SSF53474">
    <property type="entry name" value="alpha/beta-Hydrolases"/>
    <property type="match status" value="1"/>
</dbReference>
<comment type="caution">
    <text evidence="2">The sequence shown here is derived from an EMBL/GenBank/DDBJ whole genome shotgun (WGS) entry which is preliminary data.</text>
</comment>
<protein>
    <recommendedName>
        <fullName evidence="4">Alpha/beta hydrolase fold-3 domain-containing protein</fullName>
    </recommendedName>
</protein>
<accession>A0AAE0FTK1</accession>
<proteinExistence type="predicted"/>
<dbReference type="GO" id="GO:0016787">
    <property type="term" value="F:hydrolase activity"/>
    <property type="evidence" value="ECO:0007669"/>
    <property type="project" value="UniProtKB-KW"/>
</dbReference>
<dbReference type="AlphaFoldDB" id="A0AAE0FTK1"/>
<dbReference type="EMBL" id="LGRX02013974">
    <property type="protein sequence ID" value="KAK3265358.1"/>
    <property type="molecule type" value="Genomic_DNA"/>
</dbReference>
<sequence length="139" mass="16000">ACYVMSPWVDLTISVNDSEDSWQTNTHVDYLGFAGGNSPYPMIFDEGGHWLENLLTIDPALVRRMPPVLMQCGDKEVLFSEIHLFRDLFQQHNETDCHLEVYADMVHVFQFFLDIDRNAQHALKSAGNFLKRRIPVDDA</sequence>
<dbReference type="PANTHER" id="PTHR48081:SF26">
    <property type="entry name" value="ALPHA_BETA HYDROLASE FOLD-3 DOMAIN-CONTAINING PROTEIN"/>
    <property type="match status" value="1"/>
</dbReference>
<dbReference type="InterPro" id="IPR050300">
    <property type="entry name" value="GDXG_lipolytic_enzyme"/>
</dbReference>
<evidence type="ECO:0008006" key="4">
    <source>
        <dbReference type="Google" id="ProtNLM"/>
    </source>
</evidence>
<feature type="non-terminal residue" evidence="2">
    <location>
        <position position="1"/>
    </location>
</feature>
<evidence type="ECO:0000256" key="1">
    <source>
        <dbReference type="ARBA" id="ARBA00022801"/>
    </source>
</evidence>